<dbReference type="PROSITE" id="PS01029">
    <property type="entry name" value="DEHYDROQUINASE_II"/>
    <property type="match status" value="1"/>
</dbReference>
<reference evidence="12" key="1">
    <citation type="journal article" date="2019" name="Int. J. Syst. Evol. Microbiol.">
        <title>The Global Catalogue of Microorganisms (GCM) 10K type strain sequencing project: providing services to taxonomists for standard genome sequencing and annotation.</title>
        <authorList>
            <consortium name="The Broad Institute Genomics Platform"/>
            <consortium name="The Broad Institute Genome Sequencing Center for Infectious Disease"/>
            <person name="Wu L."/>
            <person name="Ma J."/>
        </authorList>
    </citation>
    <scope>NUCLEOTIDE SEQUENCE [LARGE SCALE GENOMIC DNA]</scope>
    <source>
        <strain evidence="12">CGMCC 1.14993</strain>
    </source>
</reference>
<evidence type="ECO:0000256" key="7">
    <source>
        <dbReference type="HAMAP-Rule" id="MF_00169"/>
    </source>
</evidence>
<feature type="site" description="Transition state stabilizer" evidence="7 10">
    <location>
        <position position="18"/>
    </location>
</feature>
<keyword evidence="7" id="KW-0057">Aromatic amino acid biosynthesis</keyword>
<dbReference type="HAMAP" id="MF_00169">
    <property type="entry name" value="AroQ"/>
    <property type="match status" value="1"/>
</dbReference>
<dbReference type="GO" id="GO:0019631">
    <property type="term" value="P:quinate catabolic process"/>
    <property type="evidence" value="ECO:0007669"/>
    <property type="project" value="TreeGrafter"/>
</dbReference>
<dbReference type="InterPro" id="IPR018509">
    <property type="entry name" value="DHquinase_II_CS"/>
</dbReference>
<dbReference type="GO" id="GO:0009073">
    <property type="term" value="P:aromatic amino acid family biosynthetic process"/>
    <property type="evidence" value="ECO:0007669"/>
    <property type="project" value="UniProtKB-KW"/>
</dbReference>
<evidence type="ECO:0000256" key="4">
    <source>
        <dbReference type="ARBA" id="ARBA00011193"/>
    </source>
</evidence>
<dbReference type="AlphaFoldDB" id="A0A8J3AJZ6"/>
<dbReference type="UniPathway" id="UPA00053">
    <property type="reaction ID" value="UER00086"/>
</dbReference>
<gene>
    <name evidence="7 11" type="primary">aroQ</name>
    <name evidence="11" type="ORF">GCM10007380_07120</name>
</gene>
<dbReference type="InterPro" id="IPR001874">
    <property type="entry name" value="DHquinase_II"/>
</dbReference>
<evidence type="ECO:0000256" key="5">
    <source>
        <dbReference type="ARBA" id="ARBA00012060"/>
    </source>
</evidence>
<dbReference type="GO" id="GO:0003855">
    <property type="term" value="F:3-dehydroquinate dehydratase activity"/>
    <property type="evidence" value="ECO:0007669"/>
    <property type="project" value="UniProtKB-UniRule"/>
</dbReference>
<feature type="binding site" evidence="7 9">
    <location>
        <position position="87"/>
    </location>
    <ligand>
        <name>substrate</name>
    </ligand>
</feature>
<name>A0A8J3AJZ6_9BACI</name>
<sequence length="152" mass="16820">MAKFLLLNGPNLNMLGQREVSIYGSTTLKDIENLLSERAIECNDIIDCFQSNHEGQIIDRLHAANNVYDGIIFNPGAFTHYSYAIRDAIASITVPTIEVHISNIHKREEFRHTSVLAAVTVGQIVGLGVYGYDLALLALQQISRGEKVHGKN</sequence>
<dbReference type="Pfam" id="PF01220">
    <property type="entry name" value="DHquinase_II"/>
    <property type="match status" value="1"/>
</dbReference>
<evidence type="ECO:0000313" key="11">
    <source>
        <dbReference type="EMBL" id="GGI11296.1"/>
    </source>
</evidence>
<evidence type="ECO:0000256" key="6">
    <source>
        <dbReference type="ARBA" id="ARBA00023239"/>
    </source>
</evidence>
<dbReference type="NCBIfam" id="TIGR01088">
    <property type="entry name" value="aroQ"/>
    <property type="match status" value="1"/>
</dbReference>
<dbReference type="PIRSF" id="PIRSF001399">
    <property type="entry name" value="DHquinase_II"/>
    <property type="match status" value="1"/>
</dbReference>
<dbReference type="EC" id="4.2.1.10" evidence="5 7"/>
<dbReference type="GO" id="GO:0009423">
    <property type="term" value="P:chorismate biosynthetic process"/>
    <property type="evidence" value="ECO:0007669"/>
    <property type="project" value="UniProtKB-UniRule"/>
</dbReference>
<evidence type="ECO:0000256" key="10">
    <source>
        <dbReference type="PIRSR" id="PIRSR001399-3"/>
    </source>
</evidence>
<dbReference type="NCBIfam" id="NF003807">
    <property type="entry name" value="PRK05395.1-4"/>
    <property type="match status" value="1"/>
</dbReference>
<dbReference type="EMBL" id="BMHB01000001">
    <property type="protein sequence ID" value="GGI11296.1"/>
    <property type="molecule type" value="Genomic_DNA"/>
</dbReference>
<comment type="function">
    <text evidence="7">Catalyzes a trans-dehydration via an enolate intermediate.</text>
</comment>
<dbReference type="NCBIfam" id="NF003805">
    <property type="entry name" value="PRK05395.1-2"/>
    <property type="match status" value="1"/>
</dbReference>
<evidence type="ECO:0000256" key="8">
    <source>
        <dbReference type="PIRSR" id="PIRSR001399-1"/>
    </source>
</evidence>
<accession>A0A8J3AJZ6</accession>
<feature type="binding site" evidence="7 9">
    <location>
        <position position="74"/>
    </location>
    <ligand>
        <name>substrate</name>
    </ligand>
</feature>
<evidence type="ECO:0000313" key="12">
    <source>
        <dbReference type="Proteomes" id="UP000626244"/>
    </source>
</evidence>
<protein>
    <recommendedName>
        <fullName evidence="5 7">3-dehydroquinate dehydratase</fullName>
        <shortName evidence="7">3-dehydroquinase</shortName>
        <ecNumber evidence="5 7">4.2.1.10</ecNumber>
    </recommendedName>
    <alternativeName>
        <fullName evidence="7">Type II DHQase</fullName>
    </alternativeName>
</protein>
<comment type="similarity">
    <text evidence="3 7">Belongs to the type-II 3-dehydroquinase family.</text>
</comment>
<feature type="active site" description="Proton donor" evidence="7 8">
    <location>
        <position position="100"/>
    </location>
</feature>
<feature type="binding site" evidence="7 9">
    <location>
        <position position="111"/>
    </location>
    <ligand>
        <name>substrate</name>
    </ligand>
</feature>
<feature type="binding site" evidence="7 9">
    <location>
        <begin position="101"/>
        <end position="102"/>
    </location>
    <ligand>
        <name>substrate</name>
    </ligand>
</feature>
<keyword evidence="6 7" id="KW-0456">Lyase</keyword>
<organism evidence="11 12">
    <name type="scientific">Gottfriedia solisilvae</name>
    <dbReference type="NCBI Taxonomy" id="1516104"/>
    <lineage>
        <taxon>Bacteria</taxon>
        <taxon>Bacillati</taxon>
        <taxon>Bacillota</taxon>
        <taxon>Bacilli</taxon>
        <taxon>Bacillales</taxon>
        <taxon>Bacillaceae</taxon>
        <taxon>Gottfriedia</taxon>
    </lineage>
</organism>
<dbReference type="SUPFAM" id="SSF52304">
    <property type="entry name" value="Type II 3-dehydroquinate dehydratase"/>
    <property type="match status" value="1"/>
</dbReference>
<dbReference type="GO" id="GO:0008652">
    <property type="term" value="P:amino acid biosynthetic process"/>
    <property type="evidence" value="ECO:0007669"/>
    <property type="project" value="UniProtKB-KW"/>
</dbReference>
<proteinExistence type="inferred from homology"/>
<comment type="caution">
    <text evidence="11">The sequence shown here is derived from an EMBL/GenBank/DDBJ whole genome shotgun (WGS) entry which is preliminary data.</text>
</comment>
<dbReference type="OrthoDB" id="9790793at2"/>
<keyword evidence="7" id="KW-0028">Amino-acid biosynthesis</keyword>
<comment type="pathway">
    <text evidence="2 7">Metabolic intermediate biosynthesis; chorismate biosynthesis; chorismate from D-erythrose 4-phosphate and phosphoenolpyruvate: step 3/7.</text>
</comment>
<dbReference type="InterPro" id="IPR036441">
    <property type="entry name" value="DHquinase_II_sf"/>
</dbReference>
<evidence type="ECO:0000256" key="9">
    <source>
        <dbReference type="PIRSR" id="PIRSR001399-2"/>
    </source>
</evidence>
<evidence type="ECO:0000256" key="2">
    <source>
        <dbReference type="ARBA" id="ARBA00004902"/>
    </source>
</evidence>
<keyword evidence="12" id="KW-1185">Reference proteome</keyword>
<comment type="subunit">
    <text evidence="4 7">Homododecamer.</text>
</comment>
<feature type="binding site" evidence="7 9">
    <location>
        <position position="80"/>
    </location>
    <ligand>
        <name>substrate</name>
    </ligand>
</feature>
<dbReference type="PANTHER" id="PTHR21272:SF3">
    <property type="entry name" value="CATABOLIC 3-DEHYDROQUINASE"/>
    <property type="match status" value="1"/>
</dbReference>
<dbReference type="CDD" id="cd00466">
    <property type="entry name" value="DHQase_II"/>
    <property type="match status" value="1"/>
</dbReference>
<dbReference type="Proteomes" id="UP000626244">
    <property type="component" value="Unassembled WGS sequence"/>
</dbReference>
<dbReference type="Gene3D" id="3.40.50.9100">
    <property type="entry name" value="Dehydroquinase, class II"/>
    <property type="match status" value="1"/>
</dbReference>
<dbReference type="NCBIfam" id="NF003806">
    <property type="entry name" value="PRK05395.1-3"/>
    <property type="match status" value="1"/>
</dbReference>
<dbReference type="PANTHER" id="PTHR21272">
    <property type="entry name" value="CATABOLIC 3-DEHYDROQUINASE"/>
    <property type="match status" value="1"/>
</dbReference>
<comment type="catalytic activity">
    <reaction evidence="1 7">
        <text>3-dehydroquinate = 3-dehydroshikimate + H2O</text>
        <dbReference type="Rhea" id="RHEA:21096"/>
        <dbReference type="ChEBI" id="CHEBI:15377"/>
        <dbReference type="ChEBI" id="CHEBI:16630"/>
        <dbReference type="ChEBI" id="CHEBI:32364"/>
        <dbReference type="EC" id="4.2.1.10"/>
    </reaction>
</comment>
<evidence type="ECO:0000256" key="1">
    <source>
        <dbReference type="ARBA" id="ARBA00001864"/>
    </source>
</evidence>
<evidence type="ECO:0000256" key="3">
    <source>
        <dbReference type="ARBA" id="ARBA00011037"/>
    </source>
</evidence>
<feature type="active site" description="Proton acceptor" evidence="7 8">
    <location>
        <position position="23"/>
    </location>
</feature>
<dbReference type="RefSeq" id="WP_087998968.1">
    <property type="nucleotide sequence ID" value="NZ_BMHB01000001.1"/>
</dbReference>